<feature type="coiled-coil region" evidence="19">
    <location>
        <begin position="368"/>
        <end position="402"/>
    </location>
</feature>
<dbReference type="InterPro" id="IPR019734">
    <property type="entry name" value="TPR_rpt"/>
</dbReference>
<feature type="chain" id="PRO_5047345249" description="Oxygen sensor histidine kinase NreB" evidence="21">
    <location>
        <begin position="22"/>
        <end position="673"/>
    </location>
</feature>
<keyword evidence="16" id="KW-0411">Iron-sulfur</keyword>
<dbReference type="Gene3D" id="3.30.565.10">
    <property type="entry name" value="Histidine kinase-like ATPase, C-terminal domain"/>
    <property type="match status" value="1"/>
</dbReference>
<evidence type="ECO:0000256" key="17">
    <source>
        <dbReference type="ARBA" id="ARBA00024827"/>
    </source>
</evidence>
<evidence type="ECO:0000256" key="12">
    <source>
        <dbReference type="ARBA" id="ARBA00022777"/>
    </source>
</evidence>
<keyword evidence="19" id="KW-0175">Coiled coil</keyword>
<evidence type="ECO:0000256" key="2">
    <source>
        <dbReference type="ARBA" id="ARBA00001966"/>
    </source>
</evidence>
<sequence>MCRKFYVLFLFILWFNSLSFAQPAEHVRQYGDSLYREANSLKDDEKKAEALLELSFFWGDYDTVTALKYITEANEVLGKRAEQEYYKGFSAFYRAAAHFELNPELAKKLYMQAEDHLSRSKGHPKATRFRVRLWGSYGALLQREGKAEEYVDVLLNKAIPMAKSIRDSVLWGNNLQNVAMTMMNLQQYEKANRYYREALGLLDGKPQSDEQRLILCVNAARNSVFQRDMQAARQFLDRAAEICARTPWSSAVPLYYTAEANYWERNGQVQKALDYLERGLKLAKDLQSEDLVPNILYGQYETYKRANRLEEAKKALLQVLPYVEGKTLLRNKQTIYYNIAHLHRLMGDFKLATDWYEKFKVISDTVFAHAGEQKILDLEHKYNTAERENELLSAKAKNQAQELSLRRAQSWLFFVGLACILLLMLLLLWFISVRNRRRLGVQKELLLQQELKNLKQREQISVFNAMVQGQEKERSRIARDLHDGLGGMLASVKLKLSAVADEQRKLTVNDTDMELYTIINQLDQSVNELRRVARNMMPESLLYMGLEAALRDLCKAMEHGAVSIEFQASGLRANYEQPFLISVYRIVQELLTNAVKHSAAEKVWVQCGEHDGHVYLSVEDNGKGFLFEEAVQAARGIGLANIKNRVELLNGQLEVDAAPGKGASFHIDFDLNG</sequence>
<comment type="subcellular location">
    <subcellularLocation>
        <location evidence="3">Cytoplasm</location>
    </subcellularLocation>
</comment>
<evidence type="ECO:0000256" key="3">
    <source>
        <dbReference type="ARBA" id="ARBA00004496"/>
    </source>
</evidence>
<evidence type="ECO:0000256" key="6">
    <source>
        <dbReference type="ARBA" id="ARBA00022485"/>
    </source>
</evidence>
<dbReference type="InterPro" id="IPR011712">
    <property type="entry name" value="Sig_transdc_His_kin_sub3_dim/P"/>
</dbReference>
<dbReference type="SMART" id="SM00387">
    <property type="entry name" value="HATPase_c"/>
    <property type="match status" value="1"/>
</dbReference>
<keyword evidence="8" id="KW-0597">Phosphoprotein</keyword>
<dbReference type="EC" id="2.7.13.3" evidence="4"/>
<dbReference type="InterPro" id="IPR036890">
    <property type="entry name" value="HATPase_C_sf"/>
</dbReference>
<proteinExistence type="predicted"/>
<evidence type="ECO:0000256" key="13">
    <source>
        <dbReference type="ARBA" id="ARBA00022840"/>
    </source>
</evidence>
<comment type="catalytic activity">
    <reaction evidence="1">
        <text>ATP + protein L-histidine = ADP + protein N-phospho-L-histidine.</text>
        <dbReference type="EC" id="2.7.13.3"/>
    </reaction>
</comment>
<evidence type="ECO:0000256" key="4">
    <source>
        <dbReference type="ARBA" id="ARBA00012438"/>
    </source>
</evidence>
<reference evidence="24" key="1">
    <citation type="journal article" date="2019" name="Int. J. Syst. Evol. Microbiol.">
        <title>The Global Catalogue of Microorganisms (GCM) 10K type strain sequencing project: providing services to taxonomists for standard genome sequencing and annotation.</title>
        <authorList>
            <consortium name="The Broad Institute Genomics Platform"/>
            <consortium name="The Broad Institute Genome Sequencing Center for Infectious Disease"/>
            <person name="Wu L."/>
            <person name="Ma J."/>
        </authorList>
    </citation>
    <scope>NUCLEOTIDE SEQUENCE [LARGE SCALE GENOMIC DNA]</scope>
    <source>
        <strain evidence="24">KCTC 22814</strain>
    </source>
</reference>
<keyword evidence="11" id="KW-0547">Nucleotide-binding</keyword>
<dbReference type="Pfam" id="PF13181">
    <property type="entry name" value="TPR_8"/>
    <property type="match status" value="1"/>
</dbReference>
<comment type="caution">
    <text evidence="23">The sequence shown here is derived from an EMBL/GenBank/DDBJ whole genome shotgun (WGS) entry which is preliminary data.</text>
</comment>
<keyword evidence="20" id="KW-0812">Transmembrane</keyword>
<feature type="signal peptide" evidence="21">
    <location>
        <begin position="1"/>
        <end position="21"/>
    </location>
</feature>
<keyword evidence="14" id="KW-0408">Iron</keyword>
<keyword evidence="10" id="KW-0479">Metal-binding</keyword>
<dbReference type="SMART" id="SM00028">
    <property type="entry name" value="TPR"/>
    <property type="match status" value="3"/>
</dbReference>
<keyword evidence="7" id="KW-0963">Cytoplasm</keyword>
<feature type="domain" description="Histidine kinase" evidence="22">
    <location>
        <begin position="476"/>
        <end position="673"/>
    </location>
</feature>
<dbReference type="Gene3D" id="1.20.5.1930">
    <property type="match status" value="1"/>
</dbReference>
<keyword evidence="12" id="KW-0418">Kinase</keyword>
<evidence type="ECO:0000313" key="24">
    <source>
        <dbReference type="Proteomes" id="UP001597525"/>
    </source>
</evidence>
<comment type="function">
    <text evidence="17">Member of the two-component regulatory system NreB/NreC involved in the control of dissimilatory nitrate/nitrite reduction in response to oxygen. NreB functions as a direct oxygen sensor histidine kinase which is autophosphorylated, in the absence of oxygen, probably at the conserved histidine residue, and transfers its phosphate group probably to a conserved aspartate residue of NreC. NreB/NreC activates the expression of the nitrate (narGHJI) and nitrite (nir) reductase operons, as well as the putative nitrate transporter gene narT.</text>
</comment>
<keyword evidence="9" id="KW-0808">Transferase</keyword>
<dbReference type="CDD" id="cd16917">
    <property type="entry name" value="HATPase_UhpB-NarQ-NarX-like"/>
    <property type="match status" value="1"/>
</dbReference>
<dbReference type="PANTHER" id="PTHR24421:SF10">
    <property type="entry name" value="NITRATE_NITRITE SENSOR PROTEIN NARQ"/>
    <property type="match status" value="1"/>
</dbReference>
<evidence type="ECO:0000256" key="19">
    <source>
        <dbReference type="SAM" id="Coils"/>
    </source>
</evidence>
<evidence type="ECO:0000256" key="11">
    <source>
        <dbReference type="ARBA" id="ARBA00022741"/>
    </source>
</evidence>
<evidence type="ECO:0000256" key="9">
    <source>
        <dbReference type="ARBA" id="ARBA00022679"/>
    </source>
</evidence>
<evidence type="ECO:0000256" key="15">
    <source>
        <dbReference type="ARBA" id="ARBA00023012"/>
    </source>
</evidence>
<evidence type="ECO:0000256" key="8">
    <source>
        <dbReference type="ARBA" id="ARBA00022553"/>
    </source>
</evidence>
<dbReference type="RefSeq" id="WP_320183719.1">
    <property type="nucleotide sequence ID" value="NZ_CP138332.1"/>
</dbReference>
<protein>
    <recommendedName>
        <fullName evidence="5">Oxygen sensor histidine kinase NreB</fullName>
        <ecNumber evidence="4">2.7.13.3</ecNumber>
    </recommendedName>
    <alternativeName>
        <fullName evidence="18">Nitrogen regulation protein B</fullName>
    </alternativeName>
</protein>
<evidence type="ECO:0000256" key="7">
    <source>
        <dbReference type="ARBA" id="ARBA00022490"/>
    </source>
</evidence>
<dbReference type="Pfam" id="PF02518">
    <property type="entry name" value="HATPase_c"/>
    <property type="match status" value="1"/>
</dbReference>
<dbReference type="Pfam" id="PF07730">
    <property type="entry name" value="HisKA_3"/>
    <property type="match status" value="1"/>
</dbReference>
<keyword evidence="6" id="KW-0004">4Fe-4S</keyword>
<dbReference type="InterPro" id="IPR003594">
    <property type="entry name" value="HATPase_dom"/>
</dbReference>
<evidence type="ECO:0000256" key="20">
    <source>
        <dbReference type="SAM" id="Phobius"/>
    </source>
</evidence>
<evidence type="ECO:0000256" key="18">
    <source>
        <dbReference type="ARBA" id="ARBA00030800"/>
    </source>
</evidence>
<comment type="cofactor">
    <cofactor evidence="2">
        <name>[4Fe-4S] cluster</name>
        <dbReference type="ChEBI" id="CHEBI:49883"/>
    </cofactor>
</comment>
<dbReference type="PROSITE" id="PS50109">
    <property type="entry name" value="HIS_KIN"/>
    <property type="match status" value="1"/>
</dbReference>
<name>A0ABW6BM88_9SPHI</name>
<dbReference type="PRINTS" id="PR00344">
    <property type="entry name" value="BCTRLSENSOR"/>
</dbReference>
<feature type="transmembrane region" description="Helical" evidence="20">
    <location>
        <begin position="411"/>
        <end position="433"/>
    </location>
</feature>
<evidence type="ECO:0000256" key="1">
    <source>
        <dbReference type="ARBA" id="ARBA00000085"/>
    </source>
</evidence>
<evidence type="ECO:0000256" key="5">
    <source>
        <dbReference type="ARBA" id="ARBA00017322"/>
    </source>
</evidence>
<dbReference type="GO" id="GO:0005524">
    <property type="term" value="F:ATP binding"/>
    <property type="evidence" value="ECO:0007669"/>
    <property type="project" value="UniProtKB-KW"/>
</dbReference>
<gene>
    <name evidence="23" type="ORF">ACFS7Y_22795</name>
</gene>
<keyword evidence="20" id="KW-0472">Membrane</keyword>
<dbReference type="InterPro" id="IPR050482">
    <property type="entry name" value="Sensor_HK_TwoCompSys"/>
</dbReference>
<dbReference type="Proteomes" id="UP001597525">
    <property type="component" value="Unassembled WGS sequence"/>
</dbReference>
<evidence type="ECO:0000256" key="14">
    <source>
        <dbReference type="ARBA" id="ARBA00023004"/>
    </source>
</evidence>
<dbReference type="InterPro" id="IPR011990">
    <property type="entry name" value="TPR-like_helical_dom_sf"/>
</dbReference>
<evidence type="ECO:0000256" key="21">
    <source>
        <dbReference type="SAM" id="SignalP"/>
    </source>
</evidence>
<evidence type="ECO:0000256" key="16">
    <source>
        <dbReference type="ARBA" id="ARBA00023014"/>
    </source>
</evidence>
<evidence type="ECO:0000256" key="10">
    <source>
        <dbReference type="ARBA" id="ARBA00022723"/>
    </source>
</evidence>
<dbReference type="Gene3D" id="1.25.40.10">
    <property type="entry name" value="Tetratricopeptide repeat domain"/>
    <property type="match status" value="2"/>
</dbReference>
<evidence type="ECO:0000259" key="22">
    <source>
        <dbReference type="PROSITE" id="PS50109"/>
    </source>
</evidence>
<organism evidence="23 24">
    <name type="scientific">Sphingobacterium bambusae</name>
    <dbReference type="NCBI Taxonomy" id="662858"/>
    <lineage>
        <taxon>Bacteria</taxon>
        <taxon>Pseudomonadati</taxon>
        <taxon>Bacteroidota</taxon>
        <taxon>Sphingobacteriia</taxon>
        <taxon>Sphingobacteriales</taxon>
        <taxon>Sphingobacteriaceae</taxon>
        <taxon>Sphingobacterium</taxon>
    </lineage>
</organism>
<dbReference type="SUPFAM" id="SSF55874">
    <property type="entry name" value="ATPase domain of HSP90 chaperone/DNA topoisomerase II/histidine kinase"/>
    <property type="match status" value="1"/>
</dbReference>
<dbReference type="InterPro" id="IPR004358">
    <property type="entry name" value="Sig_transdc_His_kin-like_C"/>
</dbReference>
<keyword evidence="21" id="KW-0732">Signal</keyword>
<evidence type="ECO:0000313" key="23">
    <source>
        <dbReference type="EMBL" id="MFD2970238.1"/>
    </source>
</evidence>
<dbReference type="SUPFAM" id="SSF48452">
    <property type="entry name" value="TPR-like"/>
    <property type="match status" value="2"/>
</dbReference>
<keyword evidence="20" id="KW-1133">Transmembrane helix</keyword>
<keyword evidence="15" id="KW-0902">Two-component regulatory system</keyword>
<dbReference type="EMBL" id="JBHUPB010000015">
    <property type="protein sequence ID" value="MFD2970238.1"/>
    <property type="molecule type" value="Genomic_DNA"/>
</dbReference>
<dbReference type="PANTHER" id="PTHR24421">
    <property type="entry name" value="NITRATE/NITRITE SENSOR PROTEIN NARX-RELATED"/>
    <property type="match status" value="1"/>
</dbReference>
<dbReference type="InterPro" id="IPR005467">
    <property type="entry name" value="His_kinase_dom"/>
</dbReference>
<keyword evidence="13 23" id="KW-0067">ATP-binding</keyword>
<keyword evidence="24" id="KW-1185">Reference proteome</keyword>
<accession>A0ABW6BM88</accession>